<dbReference type="OrthoDB" id="9805316at2"/>
<comment type="cofactor">
    <cofactor evidence="1">
        <name>Mg(2+)</name>
        <dbReference type="ChEBI" id="CHEBI:18420"/>
    </cofactor>
</comment>
<evidence type="ECO:0000256" key="5">
    <source>
        <dbReference type="ARBA" id="ARBA00022842"/>
    </source>
</evidence>
<dbReference type="GO" id="GO:0046872">
    <property type="term" value="F:metal ion binding"/>
    <property type="evidence" value="ECO:0007669"/>
    <property type="project" value="UniProtKB-KW"/>
</dbReference>
<keyword evidence="6" id="KW-0414">Isoprene biosynthesis</keyword>
<dbReference type="GO" id="GO:0016114">
    <property type="term" value="P:terpenoid biosynthetic process"/>
    <property type="evidence" value="ECO:0007669"/>
    <property type="project" value="UniProtKB-ARBA"/>
</dbReference>
<dbReference type="EMBL" id="CP001715">
    <property type="protein sequence ID" value="ACV37346.1"/>
    <property type="molecule type" value="Genomic_DNA"/>
</dbReference>
<organism evidence="8">
    <name type="scientific">Accumulibacter regalis</name>
    <dbReference type="NCBI Taxonomy" id="522306"/>
    <lineage>
        <taxon>Bacteria</taxon>
        <taxon>Pseudomonadati</taxon>
        <taxon>Pseudomonadota</taxon>
        <taxon>Betaproteobacteria</taxon>
        <taxon>Candidatus Accumulibacter</taxon>
    </lineage>
</organism>
<keyword evidence="3 7" id="KW-0808">Transferase</keyword>
<dbReference type="FunFam" id="1.10.600.10:FF:000001">
    <property type="entry name" value="Geranylgeranyl diphosphate synthase"/>
    <property type="match status" value="1"/>
</dbReference>
<dbReference type="SFLD" id="SFLDS00005">
    <property type="entry name" value="Isoprenoid_Synthase_Type_I"/>
    <property type="match status" value="1"/>
</dbReference>
<evidence type="ECO:0000256" key="6">
    <source>
        <dbReference type="ARBA" id="ARBA00023229"/>
    </source>
</evidence>
<dbReference type="InterPro" id="IPR008949">
    <property type="entry name" value="Isoprenoid_synthase_dom_sf"/>
</dbReference>
<dbReference type="PANTHER" id="PTHR43281:SF1">
    <property type="entry name" value="FARNESYL DIPHOSPHATE SYNTHASE"/>
    <property type="match status" value="1"/>
</dbReference>
<comment type="similarity">
    <text evidence="2 7">Belongs to the FPP/GGPP synthase family.</text>
</comment>
<dbReference type="InterPro" id="IPR053378">
    <property type="entry name" value="Prenyl_diphosphate_synthase"/>
</dbReference>
<dbReference type="InterPro" id="IPR000092">
    <property type="entry name" value="Polyprenyl_synt"/>
</dbReference>
<dbReference type="STRING" id="522306.CAP2UW1_4104"/>
<keyword evidence="4" id="KW-0479">Metal-binding</keyword>
<dbReference type="GO" id="GO:0005737">
    <property type="term" value="C:cytoplasm"/>
    <property type="evidence" value="ECO:0007669"/>
    <property type="project" value="UniProtKB-ARBA"/>
</dbReference>
<evidence type="ECO:0000256" key="2">
    <source>
        <dbReference type="ARBA" id="ARBA00006706"/>
    </source>
</evidence>
<name>C7RNG0_ACCRE</name>
<evidence type="ECO:0000256" key="1">
    <source>
        <dbReference type="ARBA" id="ARBA00001946"/>
    </source>
</evidence>
<gene>
    <name evidence="8" type="ordered locus">CAP2UW1_4104</name>
</gene>
<evidence type="ECO:0000256" key="3">
    <source>
        <dbReference type="ARBA" id="ARBA00022679"/>
    </source>
</evidence>
<dbReference type="CDD" id="cd00685">
    <property type="entry name" value="Trans_IPPS_HT"/>
    <property type="match status" value="1"/>
</dbReference>
<evidence type="ECO:0000313" key="8">
    <source>
        <dbReference type="EMBL" id="ACV37346.1"/>
    </source>
</evidence>
<reference evidence="8" key="2">
    <citation type="submission" date="2009-09" db="EMBL/GenBank/DDBJ databases">
        <title>Complete sequence of chromosome of Candidatus Accumulibacter phosphatis clade IIA str. UW-1.</title>
        <authorList>
            <consortium name="US DOE Joint Genome Institute"/>
            <person name="Martin H.G."/>
            <person name="Ivanova N."/>
            <person name="Kunin V."/>
            <person name="Warnecke F."/>
            <person name="Barry K."/>
            <person name="He S."/>
            <person name="Salamov A."/>
            <person name="Szeto E."/>
            <person name="Dalin E."/>
            <person name="Pangilinan J.L."/>
            <person name="Lapidus A."/>
            <person name="Lowry S."/>
            <person name="Kyrpides N.C."/>
            <person name="McMahon K.D."/>
            <person name="Hugenholtz P."/>
        </authorList>
    </citation>
    <scope>NUCLEOTIDE SEQUENCE [LARGE SCALE GENOMIC DNA]</scope>
    <source>
        <strain evidence="8">UW-1</strain>
    </source>
</reference>
<evidence type="ECO:0000256" key="4">
    <source>
        <dbReference type="ARBA" id="ARBA00022723"/>
    </source>
</evidence>
<dbReference type="eggNOG" id="COG0142">
    <property type="taxonomic scope" value="Bacteria"/>
</dbReference>
<dbReference type="PANTHER" id="PTHR43281">
    <property type="entry name" value="FARNESYL DIPHOSPHATE SYNTHASE"/>
    <property type="match status" value="1"/>
</dbReference>
<dbReference type="HOGENOM" id="CLU_014015_0_1_4"/>
<evidence type="ECO:0000256" key="7">
    <source>
        <dbReference type="RuleBase" id="RU004466"/>
    </source>
</evidence>
<accession>C7RNG0</accession>
<dbReference type="SFLD" id="SFLDG01017">
    <property type="entry name" value="Polyprenyl_Transferase_Like"/>
    <property type="match status" value="1"/>
</dbReference>
<dbReference type="NCBIfam" id="NF045485">
    <property type="entry name" value="FPPsyn"/>
    <property type="match status" value="1"/>
</dbReference>
<dbReference type="KEGG" id="app:CAP2UW1_4104"/>
<keyword evidence="5" id="KW-0460">Magnesium</keyword>
<dbReference type="AlphaFoldDB" id="C7RNG0"/>
<dbReference type="InterPro" id="IPR033749">
    <property type="entry name" value="Polyprenyl_synt_CS"/>
</dbReference>
<dbReference type="GO" id="GO:0004659">
    <property type="term" value="F:prenyltransferase activity"/>
    <property type="evidence" value="ECO:0007669"/>
    <property type="project" value="InterPro"/>
</dbReference>
<proteinExistence type="inferred from homology"/>
<dbReference type="SUPFAM" id="SSF48576">
    <property type="entry name" value="Terpenoid synthases"/>
    <property type="match status" value="1"/>
</dbReference>
<reference evidence="8" key="1">
    <citation type="submission" date="2009-08" db="EMBL/GenBank/DDBJ databases">
        <authorList>
            <consortium name="US DOE Joint Genome Institute"/>
            <person name="Lucas S."/>
            <person name="Copeland A."/>
            <person name="Lapidus A."/>
            <person name="Glavina del Rio T."/>
            <person name="Dalin E."/>
            <person name="Tice H."/>
            <person name="Bruce D."/>
            <person name="Barry K."/>
            <person name="Pitluck S."/>
            <person name="Lowry S."/>
            <person name="Larimer F."/>
            <person name="Land M."/>
            <person name="Hauser L."/>
            <person name="Kyrpides N."/>
            <person name="Ivanova N."/>
            <person name="McMahon K.D."/>
            <person name="Hugenholtz P."/>
        </authorList>
    </citation>
    <scope>NUCLEOTIDE SEQUENCE</scope>
    <source>
        <strain evidence="8">UW-1</strain>
    </source>
</reference>
<protein>
    <submittedName>
        <fullName evidence="8">Polyprenyl synthetase</fullName>
    </submittedName>
</protein>
<dbReference type="Pfam" id="PF00348">
    <property type="entry name" value="polyprenyl_synt"/>
    <property type="match status" value="1"/>
</dbReference>
<dbReference type="PROSITE" id="PS00723">
    <property type="entry name" value="POLYPRENYL_SYNTHASE_1"/>
    <property type="match status" value="1"/>
</dbReference>
<sequence>MSEPTVVHANSREPSFADWMRGVQAQLEAALARNLPPGEAIPGRLHQAMRYASLDGGKRVRPLLVFAAGDLTDAARERLELAASAVELIHSYSLVHDDLPCMDDDVLRRGRPTCHVEYDEATALLVGDSLQSLAFELLAREDFGDGARQLEMVRLLARASGSCGMAGGQSIDLESVGKTLNQPELELMHALKTGALIRAAVILGALCGTPLSTTEREALDRFAKRAGLLFQVVDDILDCTASTATLGKTAGKDAATEKPTYVSLLGLERARELAADLRAQALQALNLFGERSQRLVELTDFITRRKF</sequence>
<dbReference type="Gene3D" id="1.10.600.10">
    <property type="entry name" value="Farnesyl Diphosphate Synthase"/>
    <property type="match status" value="1"/>
</dbReference>